<evidence type="ECO:0000256" key="1">
    <source>
        <dbReference type="SAM" id="Phobius"/>
    </source>
</evidence>
<dbReference type="RefSeq" id="WP_245784772.1">
    <property type="nucleotide sequence ID" value="NZ_FPBA01000012.1"/>
</dbReference>
<keyword evidence="1" id="KW-0472">Membrane</keyword>
<keyword evidence="1" id="KW-0812">Transmembrane</keyword>
<evidence type="ECO:0000313" key="3">
    <source>
        <dbReference type="Proteomes" id="UP000199546"/>
    </source>
</evidence>
<protein>
    <submittedName>
        <fullName evidence="2">Uncharacterized protein</fullName>
    </submittedName>
</protein>
<reference evidence="3" key="1">
    <citation type="submission" date="2016-10" db="EMBL/GenBank/DDBJ databases">
        <authorList>
            <person name="Varghese N."/>
            <person name="Submissions S."/>
        </authorList>
    </citation>
    <scope>NUCLEOTIDE SEQUENCE [LARGE SCALE GENOMIC DNA]</scope>
    <source>
        <strain evidence="3">DSM 46136</strain>
    </source>
</reference>
<name>A0A1I7B608_9ACTN</name>
<dbReference type="EMBL" id="FPBA01000012">
    <property type="protein sequence ID" value="SFT82544.1"/>
    <property type="molecule type" value="Genomic_DNA"/>
</dbReference>
<dbReference type="AlphaFoldDB" id="A0A1I7B608"/>
<feature type="transmembrane region" description="Helical" evidence="1">
    <location>
        <begin position="105"/>
        <end position="127"/>
    </location>
</feature>
<keyword evidence="3" id="KW-1185">Reference proteome</keyword>
<gene>
    <name evidence="2" type="ORF">SAMN05660657_03313</name>
</gene>
<dbReference type="STRING" id="1296565.SAMN05660657_03313"/>
<dbReference type="Proteomes" id="UP000199546">
    <property type="component" value="Unassembled WGS sequence"/>
</dbReference>
<sequence length="136" mass="13867">MIGADGPHRLTSSHTTARAVIRTGYALVLATTWLAVPSTTPAAAAVEDEAPGVCPQAPPGTQAFADDVTAWVKWGVLALIAISAVVSLGSILVGRIFSHPHASRYGAMGVAVVVMVAITYTVILVILDSITGSGCT</sequence>
<organism evidence="2 3">
    <name type="scientific">Geodermatophilus amargosae</name>
    <dbReference type="NCBI Taxonomy" id="1296565"/>
    <lineage>
        <taxon>Bacteria</taxon>
        <taxon>Bacillati</taxon>
        <taxon>Actinomycetota</taxon>
        <taxon>Actinomycetes</taxon>
        <taxon>Geodermatophilales</taxon>
        <taxon>Geodermatophilaceae</taxon>
        <taxon>Geodermatophilus</taxon>
    </lineage>
</organism>
<feature type="transmembrane region" description="Helical" evidence="1">
    <location>
        <begin position="74"/>
        <end position="93"/>
    </location>
</feature>
<accession>A0A1I7B608</accession>
<proteinExistence type="predicted"/>
<keyword evidence="1" id="KW-1133">Transmembrane helix</keyword>
<evidence type="ECO:0000313" key="2">
    <source>
        <dbReference type="EMBL" id="SFT82544.1"/>
    </source>
</evidence>